<evidence type="ECO:0000256" key="1">
    <source>
        <dbReference type="SAM" id="Phobius"/>
    </source>
</evidence>
<organism evidence="2 3">
    <name type="scientific">Caryophanon latum</name>
    <dbReference type="NCBI Taxonomy" id="33977"/>
    <lineage>
        <taxon>Bacteria</taxon>
        <taxon>Bacillati</taxon>
        <taxon>Bacillota</taxon>
        <taxon>Bacilli</taxon>
        <taxon>Bacillales</taxon>
        <taxon>Caryophanaceae</taxon>
        <taxon>Caryophanon</taxon>
    </lineage>
</organism>
<gene>
    <name evidence="2" type="ORF">A6K76_12590</name>
</gene>
<reference evidence="2 3" key="1">
    <citation type="submission" date="2016-07" db="EMBL/GenBank/DDBJ databases">
        <title>Caryophanon latum genome sequencing.</title>
        <authorList>
            <person name="Verma A."/>
            <person name="Pal Y."/>
            <person name="Krishnamurthi S."/>
        </authorList>
    </citation>
    <scope>NUCLEOTIDE SEQUENCE [LARGE SCALE GENOMIC DNA]</scope>
    <source>
        <strain evidence="2 3">DSM 14151</strain>
    </source>
</reference>
<dbReference type="RefSeq" id="WP_066465173.1">
    <property type="nucleotide sequence ID" value="NZ_MATO01000044.1"/>
</dbReference>
<dbReference type="AlphaFoldDB" id="A0A1C0YPT9"/>
<dbReference type="EMBL" id="MATO01000044">
    <property type="protein sequence ID" value="OCS89187.1"/>
    <property type="molecule type" value="Genomic_DNA"/>
</dbReference>
<evidence type="ECO:0000313" key="2">
    <source>
        <dbReference type="EMBL" id="OCS89187.1"/>
    </source>
</evidence>
<sequence length="69" mass="7823">MEQMIQRFFRTNQWSIVLGLIAFIFCVLVAAFSIGPALLIALVTAIAASIGYMKDRRMTIQQLVRSFNK</sequence>
<keyword evidence="3" id="KW-1185">Reference proteome</keyword>
<keyword evidence="1" id="KW-0812">Transmembrane</keyword>
<protein>
    <recommendedName>
        <fullName evidence="4">DUF2273 domain-containing protein</fullName>
    </recommendedName>
</protein>
<evidence type="ECO:0000313" key="3">
    <source>
        <dbReference type="Proteomes" id="UP000093482"/>
    </source>
</evidence>
<feature type="transmembrane region" description="Helical" evidence="1">
    <location>
        <begin position="12"/>
        <end position="31"/>
    </location>
</feature>
<accession>A0A1C0YPT9</accession>
<name>A0A1C0YPT9_9BACL</name>
<proteinExistence type="predicted"/>
<keyword evidence="1" id="KW-1133">Transmembrane helix</keyword>
<keyword evidence="1" id="KW-0472">Membrane</keyword>
<evidence type="ECO:0008006" key="4">
    <source>
        <dbReference type="Google" id="ProtNLM"/>
    </source>
</evidence>
<feature type="transmembrane region" description="Helical" evidence="1">
    <location>
        <begin position="37"/>
        <end position="53"/>
    </location>
</feature>
<dbReference type="Proteomes" id="UP000093482">
    <property type="component" value="Unassembled WGS sequence"/>
</dbReference>
<dbReference type="OrthoDB" id="9957300at2"/>
<comment type="caution">
    <text evidence="2">The sequence shown here is derived from an EMBL/GenBank/DDBJ whole genome shotgun (WGS) entry which is preliminary data.</text>
</comment>